<evidence type="ECO:0000313" key="2">
    <source>
        <dbReference type="Proteomes" id="UP001064048"/>
    </source>
</evidence>
<dbReference type="Proteomes" id="UP001064048">
    <property type="component" value="Chromosome 2"/>
</dbReference>
<name>A0ACC0KV55_CHOFU</name>
<accession>A0ACC0KV55</accession>
<protein>
    <submittedName>
        <fullName evidence="1">Uncharacterized protein</fullName>
    </submittedName>
</protein>
<dbReference type="EMBL" id="CM046102">
    <property type="protein sequence ID" value="KAI8440046.1"/>
    <property type="molecule type" value="Genomic_DNA"/>
</dbReference>
<keyword evidence="2" id="KW-1185">Reference proteome</keyword>
<reference evidence="1 2" key="1">
    <citation type="journal article" date="2022" name="Genome Biol. Evol.">
        <title>The Spruce Budworm Genome: Reconstructing the Evolutionary History of Antifreeze Proteins.</title>
        <authorList>
            <person name="Beliveau C."/>
            <person name="Gagne P."/>
            <person name="Picq S."/>
            <person name="Vernygora O."/>
            <person name="Keeling C.I."/>
            <person name="Pinkney K."/>
            <person name="Doucet D."/>
            <person name="Wen F."/>
            <person name="Johnston J.S."/>
            <person name="Maaroufi H."/>
            <person name="Boyle B."/>
            <person name="Laroche J."/>
            <person name="Dewar K."/>
            <person name="Juretic N."/>
            <person name="Blackburn G."/>
            <person name="Nisole A."/>
            <person name="Brunet B."/>
            <person name="Brandao M."/>
            <person name="Lumley L."/>
            <person name="Duan J."/>
            <person name="Quan G."/>
            <person name="Lucarotti C.J."/>
            <person name="Roe A.D."/>
            <person name="Sperling F.A.H."/>
            <person name="Levesque R.C."/>
            <person name="Cusson M."/>
        </authorList>
    </citation>
    <scope>NUCLEOTIDE SEQUENCE [LARGE SCALE GENOMIC DNA]</scope>
    <source>
        <strain evidence="1">Glfc:IPQL:Cfum</strain>
    </source>
</reference>
<comment type="caution">
    <text evidence="1">The sequence shown here is derived from an EMBL/GenBank/DDBJ whole genome shotgun (WGS) entry which is preliminary data.</text>
</comment>
<gene>
    <name evidence="1" type="ORF">MSG28_001472</name>
</gene>
<proteinExistence type="predicted"/>
<organism evidence="1 2">
    <name type="scientific">Choristoneura fumiferana</name>
    <name type="common">Spruce budworm moth</name>
    <name type="synonym">Archips fumiferana</name>
    <dbReference type="NCBI Taxonomy" id="7141"/>
    <lineage>
        <taxon>Eukaryota</taxon>
        <taxon>Metazoa</taxon>
        <taxon>Ecdysozoa</taxon>
        <taxon>Arthropoda</taxon>
        <taxon>Hexapoda</taxon>
        <taxon>Insecta</taxon>
        <taxon>Pterygota</taxon>
        <taxon>Neoptera</taxon>
        <taxon>Endopterygota</taxon>
        <taxon>Lepidoptera</taxon>
        <taxon>Glossata</taxon>
        <taxon>Ditrysia</taxon>
        <taxon>Tortricoidea</taxon>
        <taxon>Tortricidae</taxon>
        <taxon>Tortricinae</taxon>
        <taxon>Choristoneura</taxon>
    </lineage>
</organism>
<evidence type="ECO:0000313" key="1">
    <source>
        <dbReference type="EMBL" id="KAI8440046.1"/>
    </source>
</evidence>
<sequence>MAFNLLSKNKISSVLLESVRHASKKTGGSTKNTNCKVKPKHRGWKVQDGHSVQAGYILATQRTPRFHPGLNVGFGRNGTLFAMEPGKVVVTCEKFEPNWEHTWVQRIYGGREQQSIYKKYFNVIPAPQHQKFKLVDELVSLNTNRWQYKKTFIFTIVTDNYKIRRTDGRSGQKVSNGVCGPGDELSVELHKMERRPAQDRSAWRALREAYVQQWTSFG</sequence>